<sequence>MAGRFIISKDKTGVFRFKLVAGNGQTLAVSEGYASKAACVNGVEATRRHAVDAKIDDSALEPLRL</sequence>
<dbReference type="Proteomes" id="UP000334990">
    <property type="component" value="Unassembled WGS sequence"/>
</dbReference>
<dbReference type="SUPFAM" id="SSF160113">
    <property type="entry name" value="YegP-like"/>
    <property type="match status" value="1"/>
</dbReference>
<protein>
    <recommendedName>
        <fullName evidence="1">DUF1508 domain-containing protein</fullName>
    </recommendedName>
</protein>
<dbReference type="InterPro" id="IPR010879">
    <property type="entry name" value="DUF1508"/>
</dbReference>
<dbReference type="InterPro" id="IPR036913">
    <property type="entry name" value="YegP-like_sf"/>
</dbReference>
<dbReference type="InterPro" id="IPR051141">
    <property type="entry name" value="UPF0339_domain"/>
</dbReference>
<feature type="domain" description="DUF1508" evidence="1">
    <location>
        <begin position="10"/>
        <end position="57"/>
    </location>
</feature>
<dbReference type="Gene3D" id="2.30.29.80">
    <property type="match status" value="1"/>
</dbReference>
<dbReference type="Pfam" id="PF07411">
    <property type="entry name" value="DUF1508"/>
    <property type="match status" value="1"/>
</dbReference>
<dbReference type="OrthoDB" id="9802792at2"/>
<gene>
    <name evidence="2" type="ORF">Acor_17880</name>
</gene>
<proteinExistence type="predicted"/>
<dbReference type="PANTHER" id="PTHR40606">
    <property type="match status" value="1"/>
</dbReference>
<reference evidence="2 3" key="1">
    <citation type="submission" date="2019-10" db="EMBL/GenBank/DDBJ databases">
        <title>Whole genome shotgun sequence of Acrocarpospora corrugata NBRC 13972.</title>
        <authorList>
            <person name="Ichikawa N."/>
            <person name="Kimura A."/>
            <person name="Kitahashi Y."/>
            <person name="Komaki H."/>
            <person name="Oguchi A."/>
        </authorList>
    </citation>
    <scope>NUCLEOTIDE SEQUENCE [LARGE SCALE GENOMIC DNA]</scope>
    <source>
        <strain evidence="2 3">NBRC 13972</strain>
    </source>
</reference>
<dbReference type="AlphaFoldDB" id="A0A5M3VSJ3"/>
<dbReference type="EMBL" id="BLAD01000041">
    <property type="protein sequence ID" value="GER99724.1"/>
    <property type="molecule type" value="Genomic_DNA"/>
</dbReference>
<comment type="caution">
    <text evidence="2">The sequence shown here is derived from an EMBL/GenBank/DDBJ whole genome shotgun (WGS) entry which is preliminary data.</text>
</comment>
<evidence type="ECO:0000259" key="1">
    <source>
        <dbReference type="Pfam" id="PF07411"/>
    </source>
</evidence>
<accession>A0A5M3VSJ3</accession>
<name>A0A5M3VSJ3_9ACTN</name>
<evidence type="ECO:0000313" key="3">
    <source>
        <dbReference type="Proteomes" id="UP000334990"/>
    </source>
</evidence>
<dbReference type="RefSeq" id="WP_155336105.1">
    <property type="nucleotide sequence ID" value="NZ_BAAABN010000020.1"/>
</dbReference>
<keyword evidence="3" id="KW-1185">Reference proteome</keyword>
<organism evidence="2 3">
    <name type="scientific">Acrocarpospora corrugata</name>
    <dbReference type="NCBI Taxonomy" id="35763"/>
    <lineage>
        <taxon>Bacteria</taxon>
        <taxon>Bacillati</taxon>
        <taxon>Actinomycetota</taxon>
        <taxon>Actinomycetes</taxon>
        <taxon>Streptosporangiales</taxon>
        <taxon>Streptosporangiaceae</taxon>
        <taxon>Acrocarpospora</taxon>
    </lineage>
</organism>
<dbReference type="PANTHER" id="PTHR40606:SF1">
    <property type="entry name" value="UPF0339 PROTEIN YEGP"/>
    <property type="match status" value="1"/>
</dbReference>
<evidence type="ECO:0000313" key="2">
    <source>
        <dbReference type="EMBL" id="GER99724.1"/>
    </source>
</evidence>